<dbReference type="InterPro" id="IPR007219">
    <property type="entry name" value="XnlR_reg_dom"/>
</dbReference>
<evidence type="ECO:0000256" key="3">
    <source>
        <dbReference type="SAM" id="MobiDB-lite"/>
    </source>
</evidence>
<dbReference type="GO" id="GO:0003677">
    <property type="term" value="F:DNA binding"/>
    <property type="evidence" value="ECO:0007669"/>
    <property type="project" value="InterPro"/>
</dbReference>
<protein>
    <recommendedName>
        <fullName evidence="4">Xylanolytic transcriptional activator regulatory domain-containing protein</fullName>
    </recommendedName>
</protein>
<keyword evidence="6" id="KW-1185">Reference proteome</keyword>
<feature type="region of interest" description="Disordered" evidence="3">
    <location>
        <begin position="532"/>
        <end position="561"/>
    </location>
</feature>
<evidence type="ECO:0000256" key="2">
    <source>
        <dbReference type="ARBA" id="ARBA00023242"/>
    </source>
</evidence>
<evidence type="ECO:0000259" key="4">
    <source>
        <dbReference type="SMART" id="SM00906"/>
    </source>
</evidence>
<comment type="subcellular location">
    <subcellularLocation>
        <location evidence="1">Nucleus</location>
    </subcellularLocation>
</comment>
<dbReference type="AlphaFoldDB" id="A0A0D0ALG7"/>
<dbReference type="GO" id="GO:0006351">
    <property type="term" value="P:DNA-templated transcription"/>
    <property type="evidence" value="ECO:0007669"/>
    <property type="project" value="InterPro"/>
</dbReference>
<feature type="compositionally biased region" description="Pro residues" evidence="3">
    <location>
        <begin position="847"/>
        <end position="857"/>
    </location>
</feature>
<dbReference type="GO" id="GO:0008270">
    <property type="term" value="F:zinc ion binding"/>
    <property type="evidence" value="ECO:0007669"/>
    <property type="project" value="InterPro"/>
</dbReference>
<dbReference type="EMBL" id="KN835230">
    <property type="protein sequence ID" value="KIK42731.1"/>
    <property type="molecule type" value="Genomic_DNA"/>
</dbReference>
<dbReference type="GO" id="GO:0005634">
    <property type="term" value="C:nucleus"/>
    <property type="evidence" value="ECO:0007669"/>
    <property type="project" value="UniProtKB-SubCell"/>
</dbReference>
<dbReference type="InParanoid" id="A0A0D0ALG7"/>
<dbReference type="OrthoDB" id="762982at2759"/>
<dbReference type="Pfam" id="PF04082">
    <property type="entry name" value="Fungal_trans"/>
    <property type="match status" value="1"/>
</dbReference>
<feature type="region of interest" description="Disordered" evidence="3">
    <location>
        <begin position="131"/>
        <end position="175"/>
    </location>
</feature>
<feature type="domain" description="Xylanolytic transcriptional activator regulatory" evidence="4">
    <location>
        <begin position="352"/>
        <end position="425"/>
    </location>
</feature>
<proteinExistence type="predicted"/>
<feature type="compositionally biased region" description="Basic and acidic residues" evidence="3">
    <location>
        <begin position="148"/>
        <end position="162"/>
    </location>
</feature>
<feature type="compositionally biased region" description="Basic and acidic residues" evidence="3">
    <location>
        <begin position="539"/>
        <end position="559"/>
    </location>
</feature>
<dbReference type="SMART" id="SM00906">
    <property type="entry name" value="Fungal_trans"/>
    <property type="match status" value="1"/>
</dbReference>
<keyword evidence="2" id="KW-0539">Nucleus</keyword>
<sequence>MADEPRSKTQPRSTNVRSRTSPPPNEHDQRPPTKRARKAINCEPCRNSKLKCDRYVLYPKPQTTTQPHRNRPCSSCVLRGTIALCYQDARGHESDLNLRPDDQVDPMQEITRLKHSVSLLETFIIANHRNLPFKRPLDPPPSGPPSPLKKEPQDSDSVDRDNAPGMIGSQGHGGFYAGTTSVVTHLTMNDSRASDDPMDRHPSQEGLVTDEIAASTHEYDRDLLEVLPALETIDALISYYFEYCNWIYRHVNQPAFTSAWSRFKSGSSPDRVVLATVCMIMAIAVHYLPHRDPLIAHLADSHEELGKRFYDVMRTALDRHRAESRTYTLELVECLLIRSHYLNLSKTDSEEIWAIRAELVSMGLAMGLHRDPSRWRMNKELAERKRWAWWHIILLERWQAFMFGRPLAVASHHFDTQLPSVSPMTPTNPPQPRLYAPNLALFRLAYVLGDIMDSAVSLRSVSYDTIMAHDKALANWMDTLPQELDLDEFRIARALASPDTVTRRLGVQSVIIRTSYYHIRFTLHRPYASASLTPSISPNDKDKHDKSDKDPKDAAKSERQANSLDIAVGSADKLITLVDHARPDFLANASLAVPGHMSWGPFHVFSAAMFFSFQLISNPNQPGAGLFRANIKKALGTLDLSRGQAVADRALDILGALQPLYEIGFADMEASEREGVKGRVLGLVKTLAFPYHDQSRSSRSGAGDSPHNYSGGSPSGYLGSPGGGYATGSPNNSAAVFGGSPNASARRNSVDYAPHAHTAQSRYVPPNSSPPYPYPENRGYSDVRGSYEGARYVDGASRTVPASGATASTTSSTYSDPPPSSAPARNPYPPSGSGSGSGSTAGSGNPYPAPPPPPPSQTQPYSDSVRSYPPPSDGKHLHASYPDARPYPVQGIGGSSSSYPYAYPTPVEEESMWGASLSQAEWARFLDVMQRPTGERG</sequence>
<evidence type="ECO:0000313" key="5">
    <source>
        <dbReference type="EMBL" id="KIK42731.1"/>
    </source>
</evidence>
<organism evidence="5 6">
    <name type="scientific">Suillus luteus UH-Slu-Lm8-n1</name>
    <dbReference type="NCBI Taxonomy" id="930992"/>
    <lineage>
        <taxon>Eukaryota</taxon>
        <taxon>Fungi</taxon>
        <taxon>Dikarya</taxon>
        <taxon>Basidiomycota</taxon>
        <taxon>Agaricomycotina</taxon>
        <taxon>Agaricomycetes</taxon>
        <taxon>Agaricomycetidae</taxon>
        <taxon>Boletales</taxon>
        <taxon>Suillineae</taxon>
        <taxon>Suillaceae</taxon>
        <taxon>Suillus</taxon>
    </lineage>
</organism>
<dbReference type="HOGENOM" id="CLU_011553_0_0_1"/>
<dbReference type="Proteomes" id="UP000054485">
    <property type="component" value="Unassembled WGS sequence"/>
</dbReference>
<dbReference type="GO" id="GO:0000981">
    <property type="term" value="F:DNA-binding transcription factor activity, RNA polymerase II-specific"/>
    <property type="evidence" value="ECO:0007669"/>
    <property type="project" value="InterPro"/>
</dbReference>
<feature type="region of interest" description="Disordered" evidence="3">
    <location>
        <begin position="693"/>
        <end position="725"/>
    </location>
</feature>
<feature type="compositionally biased region" description="Low complexity" evidence="3">
    <location>
        <begin position="709"/>
        <end position="718"/>
    </location>
</feature>
<dbReference type="PANTHER" id="PTHR31001">
    <property type="entry name" value="UNCHARACTERIZED TRANSCRIPTIONAL REGULATORY PROTEIN"/>
    <property type="match status" value="1"/>
</dbReference>
<evidence type="ECO:0000256" key="1">
    <source>
        <dbReference type="ARBA" id="ARBA00004123"/>
    </source>
</evidence>
<feature type="region of interest" description="Disordered" evidence="3">
    <location>
        <begin position="757"/>
        <end position="903"/>
    </location>
</feature>
<feature type="compositionally biased region" description="Polar residues" evidence="3">
    <location>
        <begin position="8"/>
        <end position="20"/>
    </location>
</feature>
<dbReference type="PANTHER" id="PTHR31001:SF81">
    <property type="entry name" value="ZN(II)2CYS6 TRANSCRIPTION FACTOR"/>
    <property type="match status" value="1"/>
</dbReference>
<accession>A0A0D0ALG7</accession>
<feature type="compositionally biased region" description="Pro residues" evidence="3">
    <location>
        <begin position="138"/>
        <end position="147"/>
    </location>
</feature>
<feature type="region of interest" description="Disordered" evidence="3">
    <location>
        <begin position="1"/>
        <end position="38"/>
    </location>
</feature>
<feature type="compositionally biased region" description="Pro residues" evidence="3">
    <location>
        <begin position="816"/>
        <end position="830"/>
    </location>
</feature>
<dbReference type="CDD" id="cd12148">
    <property type="entry name" value="fungal_TF_MHR"/>
    <property type="match status" value="1"/>
</dbReference>
<dbReference type="InterPro" id="IPR050613">
    <property type="entry name" value="Sec_Metabolite_Reg"/>
</dbReference>
<evidence type="ECO:0000313" key="6">
    <source>
        <dbReference type="Proteomes" id="UP000054485"/>
    </source>
</evidence>
<feature type="compositionally biased region" description="Low complexity" evidence="3">
    <location>
        <begin position="799"/>
        <end position="815"/>
    </location>
</feature>
<gene>
    <name evidence="5" type="ORF">CY34DRAFT_753736</name>
</gene>
<reference evidence="5 6" key="1">
    <citation type="submission" date="2014-04" db="EMBL/GenBank/DDBJ databases">
        <authorList>
            <consortium name="DOE Joint Genome Institute"/>
            <person name="Kuo A."/>
            <person name="Ruytinx J."/>
            <person name="Rineau F."/>
            <person name="Colpaert J."/>
            <person name="Kohler A."/>
            <person name="Nagy L.G."/>
            <person name="Floudas D."/>
            <person name="Copeland A."/>
            <person name="Barry K.W."/>
            <person name="Cichocki N."/>
            <person name="Veneault-Fourrey C."/>
            <person name="LaButti K."/>
            <person name="Lindquist E.A."/>
            <person name="Lipzen A."/>
            <person name="Lundell T."/>
            <person name="Morin E."/>
            <person name="Murat C."/>
            <person name="Sun H."/>
            <person name="Tunlid A."/>
            <person name="Henrissat B."/>
            <person name="Grigoriev I.V."/>
            <person name="Hibbett D.S."/>
            <person name="Martin F."/>
            <person name="Nordberg H.P."/>
            <person name="Cantor M.N."/>
            <person name="Hua S.X."/>
        </authorList>
    </citation>
    <scope>NUCLEOTIDE SEQUENCE [LARGE SCALE GENOMIC DNA]</scope>
    <source>
        <strain evidence="5 6">UH-Slu-Lm8-n1</strain>
    </source>
</reference>
<dbReference type="CDD" id="cd00067">
    <property type="entry name" value="GAL4"/>
    <property type="match status" value="1"/>
</dbReference>
<reference evidence="6" key="2">
    <citation type="submission" date="2015-01" db="EMBL/GenBank/DDBJ databases">
        <title>Evolutionary Origins and Diversification of the Mycorrhizal Mutualists.</title>
        <authorList>
            <consortium name="DOE Joint Genome Institute"/>
            <consortium name="Mycorrhizal Genomics Consortium"/>
            <person name="Kohler A."/>
            <person name="Kuo A."/>
            <person name="Nagy L.G."/>
            <person name="Floudas D."/>
            <person name="Copeland A."/>
            <person name="Barry K.W."/>
            <person name="Cichocki N."/>
            <person name="Veneault-Fourrey C."/>
            <person name="LaButti K."/>
            <person name="Lindquist E.A."/>
            <person name="Lipzen A."/>
            <person name="Lundell T."/>
            <person name="Morin E."/>
            <person name="Murat C."/>
            <person name="Riley R."/>
            <person name="Ohm R."/>
            <person name="Sun H."/>
            <person name="Tunlid A."/>
            <person name="Henrissat B."/>
            <person name="Grigoriev I.V."/>
            <person name="Hibbett D.S."/>
            <person name="Martin F."/>
        </authorList>
    </citation>
    <scope>NUCLEOTIDE SEQUENCE [LARGE SCALE GENOMIC DNA]</scope>
    <source>
        <strain evidence="6">UH-Slu-Lm8-n1</strain>
    </source>
</reference>
<dbReference type="STRING" id="930992.A0A0D0ALG7"/>
<name>A0A0D0ALG7_9AGAM</name>
<dbReference type="InterPro" id="IPR001138">
    <property type="entry name" value="Zn2Cys6_DnaBD"/>
</dbReference>